<dbReference type="SUPFAM" id="SSF51556">
    <property type="entry name" value="Metallo-dependent hydrolases"/>
    <property type="match status" value="1"/>
</dbReference>
<dbReference type="GO" id="GO:0008270">
    <property type="term" value="F:zinc ion binding"/>
    <property type="evidence" value="ECO:0007669"/>
    <property type="project" value="InterPro"/>
</dbReference>
<protein>
    <submittedName>
        <fullName evidence="6">Phosphotriesterase-related protein</fullName>
    </submittedName>
</protein>
<evidence type="ECO:0000256" key="3">
    <source>
        <dbReference type="PIRSR" id="PIRSR601559-50"/>
    </source>
</evidence>
<evidence type="ECO:0000256" key="2">
    <source>
        <dbReference type="ARBA" id="ARBA00022801"/>
    </source>
</evidence>
<reference evidence="7" key="1">
    <citation type="submission" date="2018-05" db="EMBL/GenBank/DDBJ databases">
        <title>Genome sequencing of Phenylobacterium sp. HYN0004.</title>
        <authorList>
            <person name="Yi H."/>
            <person name="Baek C."/>
        </authorList>
    </citation>
    <scope>NUCLEOTIDE SEQUENCE [LARGE SCALE GENOMIC DNA]</scope>
    <source>
        <strain evidence="7">HYN0004</strain>
    </source>
</reference>
<feature type="modified residue" description="N6-carboxylysine" evidence="3 5">
    <location>
        <position position="137"/>
    </location>
</feature>
<feature type="binding site" description="via carbamate group" evidence="4">
    <location>
        <position position="137"/>
    </location>
    <ligand>
        <name>Zn(2+)</name>
        <dbReference type="ChEBI" id="CHEBI:29105"/>
        <label>2</label>
    </ligand>
</feature>
<dbReference type="Pfam" id="PF02126">
    <property type="entry name" value="PTE"/>
    <property type="match status" value="1"/>
</dbReference>
<gene>
    <name evidence="6" type="ORF">HYN04_09865</name>
</gene>
<feature type="binding site" description="via carbamate group" evidence="4">
    <location>
        <position position="137"/>
    </location>
    <ligand>
        <name>Zn(2+)</name>
        <dbReference type="ChEBI" id="CHEBI:29105"/>
        <label>1</label>
    </ligand>
</feature>
<comment type="similarity">
    <text evidence="5">Belongs to the metallo-dependent hydrolases superfamily. Phosphotriesterase family.</text>
</comment>
<dbReference type="Proteomes" id="UP000247763">
    <property type="component" value="Chromosome"/>
</dbReference>
<dbReference type="PANTHER" id="PTHR10819">
    <property type="entry name" value="PHOSPHOTRIESTERASE-RELATED"/>
    <property type="match status" value="1"/>
</dbReference>
<keyword evidence="7" id="KW-1185">Reference proteome</keyword>
<dbReference type="InterPro" id="IPR001559">
    <property type="entry name" value="Phosphotriesterase"/>
</dbReference>
<dbReference type="InterPro" id="IPR032466">
    <property type="entry name" value="Metal_Hydrolase"/>
</dbReference>
<dbReference type="KEGG" id="phb:HYN04_09865"/>
<dbReference type="EMBL" id="CP029479">
    <property type="protein sequence ID" value="AWM78030.1"/>
    <property type="molecule type" value="Genomic_DNA"/>
</dbReference>
<dbReference type="InterPro" id="IPR017947">
    <property type="entry name" value="AryldialkylPase_Zn-BS"/>
</dbReference>
<dbReference type="GO" id="GO:0016788">
    <property type="term" value="F:hydrolase activity, acting on ester bonds"/>
    <property type="evidence" value="ECO:0007669"/>
    <property type="project" value="InterPro"/>
</dbReference>
<proteinExistence type="inferred from homology"/>
<dbReference type="PROSITE" id="PS01322">
    <property type="entry name" value="PHOSPHOTRIESTERASE_1"/>
    <property type="match status" value="1"/>
</dbReference>
<evidence type="ECO:0000256" key="4">
    <source>
        <dbReference type="PIRSR" id="PIRSR601559-51"/>
    </source>
</evidence>
<dbReference type="PANTHER" id="PTHR10819:SF3">
    <property type="entry name" value="PHOSPHOTRIESTERASE-RELATED PROTEIN"/>
    <property type="match status" value="1"/>
</dbReference>
<feature type="binding site" evidence="4">
    <location>
        <position position="255"/>
    </location>
    <ligand>
        <name>Zn(2+)</name>
        <dbReference type="ChEBI" id="CHEBI:29105"/>
        <label>1</label>
    </ligand>
</feature>
<feature type="binding site" evidence="4">
    <location>
        <position position="170"/>
    </location>
    <ligand>
        <name>Zn(2+)</name>
        <dbReference type="ChEBI" id="CHEBI:29105"/>
        <label>2</label>
    </ligand>
</feature>
<dbReference type="RefSeq" id="WP_110450597.1">
    <property type="nucleotide sequence ID" value="NZ_CP029479.1"/>
</dbReference>
<evidence type="ECO:0000313" key="7">
    <source>
        <dbReference type="Proteomes" id="UP000247763"/>
    </source>
</evidence>
<feature type="binding site" evidence="4">
    <location>
        <position position="25"/>
    </location>
    <ligand>
        <name>Zn(2+)</name>
        <dbReference type="ChEBI" id="CHEBI:29105"/>
        <label>1</label>
    </ligand>
</feature>
<sequence length="321" mass="35334">MASSGLVNSVLGPISGDQLGFTLMHEHVMVAASGLYDAYPDLLGQDREARAIAALSEAKAAGIDTILDATTFDLGRNAELLVAASKGSGVNIINVTGWWLDVPRFLTGVGPNQMAREFIRDIEEGFRGTGVKAGMLKCAADFEGVTPPLETMARAVARAHRETGAPIMVHSFPTGQVARRQIAIFKEEGVDLTRVKIDHSNDTTDTEYLTWILDQGCYLGLDRYPGRHVSPHMRTVTLKRLMDAGWGHRLCPSHDCICLHVHNELPDGSMPDEHAFLKSNPDQYLYMHRHVIPDLQEMGATDDDIRMLFVDNPRRFLTGEG</sequence>
<feature type="binding site" evidence="4">
    <location>
        <position position="27"/>
    </location>
    <ligand>
        <name>Zn(2+)</name>
        <dbReference type="ChEBI" id="CHEBI:29105"/>
        <label>1</label>
    </ligand>
</feature>
<dbReference type="PROSITE" id="PS51347">
    <property type="entry name" value="PHOSPHOTRIESTERASE_2"/>
    <property type="match status" value="1"/>
</dbReference>
<accession>A0A2Z3HXP6</accession>
<evidence type="ECO:0000256" key="5">
    <source>
        <dbReference type="PROSITE-ProRule" id="PRU00679"/>
    </source>
</evidence>
<keyword evidence="2" id="KW-0378">Hydrolase</keyword>
<evidence type="ECO:0000256" key="1">
    <source>
        <dbReference type="ARBA" id="ARBA00022723"/>
    </source>
</evidence>
<dbReference type="OrthoDB" id="9795018at2"/>
<comment type="cofactor">
    <cofactor evidence="4">
        <name>a divalent metal cation</name>
        <dbReference type="ChEBI" id="CHEBI:60240"/>
    </cofactor>
    <text evidence="4">Binds 2 divalent metal cations per subunit.</text>
</comment>
<name>A0A2Z3HXP6_9CAUL</name>
<dbReference type="AlphaFoldDB" id="A0A2Z3HXP6"/>
<keyword evidence="1 4" id="KW-0479">Metal-binding</keyword>
<organism evidence="6 7">
    <name type="scientific">Phenylobacterium parvum</name>
    <dbReference type="NCBI Taxonomy" id="2201350"/>
    <lineage>
        <taxon>Bacteria</taxon>
        <taxon>Pseudomonadati</taxon>
        <taxon>Pseudomonadota</taxon>
        <taxon>Alphaproteobacteria</taxon>
        <taxon>Caulobacterales</taxon>
        <taxon>Caulobacteraceae</taxon>
        <taxon>Phenylobacterium</taxon>
    </lineage>
</organism>
<feature type="binding site" evidence="4">
    <location>
        <position position="199"/>
    </location>
    <ligand>
        <name>Zn(2+)</name>
        <dbReference type="ChEBI" id="CHEBI:29105"/>
        <label>2</label>
    </ligand>
</feature>
<dbReference type="Gene3D" id="3.20.20.140">
    <property type="entry name" value="Metal-dependent hydrolases"/>
    <property type="match status" value="1"/>
</dbReference>
<evidence type="ECO:0000313" key="6">
    <source>
        <dbReference type="EMBL" id="AWM78030.1"/>
    </source>
</evidence>